<evidence type="ECO:0000256" key="1">
    <source>
        <dbReference type="SAM" id="Phobius"/>
    </source>
</evidence>
<name>A0ABX0DR93_9ACTN</name>
<dbReference type="Proteomes" id="UP001518140">
    <property type="component" value="Unassembled WGS sequence"/>
</dbReference>
<dbReference type="EMBL" id="JAAKZX010000056">
    <property type="protein sequence ID" value="NGO44208.1"/>
    <property type="molecule type" value="Genomic_DNA"/>
</dbReference>
<protein>
    <recommendedName>
        <fullName evidence="4">Lipoprotein</fullName>
    </recommendedName>
</protein>
<evidence type="ECO:0000313" key="2">
    <source>
        <dbReference type="EMBL" id="NGO44208.1"/>
    </source>
</evidence>
<reference evidence="2 3" key="1">
    <citation type="submission" date="2020-02" db="EMBL/GenBank/DDBJ databases">
        <title>Whole-genome analyses of novel actinobacteria.</title>
        <authorList>
            <person name="Sahin N."/>
            <person name="Tokatli A."/>
        </authorList>
    </citation>
    <scope>NUCLEOTIDE SEQUENCE [LARGE SCALE GENOMIC DNA]</scope>
    <source>
        <strain evidence="2 3">YC419</strain>
    </source>
</reference>
<accession>A0ABX0DR93</accession>
<dbReference type="RefSeq" id="WP_165340800.1">
    <property type="nucleotide sequence ID" value="NZ_JAAKZX010000056.1"/>
</dbReference>
<keyword evidence="3" id="KW-1185">Reference proteome</keyword>
<sequence length="60" mass="5996">MAQKSTGGSKRNPLAGMTGLLIALACSLVIFDGAVKVVAVSVFAIGALFCARSLTRAGGQ</sequence>
<keyword evidence="1" id="KW-0472">Membrane</keyword>
<dbReference type="PROSITE" id="PS51257">
    <property type="entry name" value="PROKAR_LIPOPROTEIN"/>
    <property type="match status" value="1"/>
</dbReference>
<gene>
    <name evidence="2" type="ORF">G6048_19240</name>
</gene>
<keyword evidence="1" id="KW-1133">Transmembrane helix</keyword>
<evidence type="ECO:0008006" key="4">
    <source>
        <dbReference type="Google" id="ProtNLM"/>
    </source>
</evidence>
<organism evidence="2 3">
    <name type="scientific">Streptomyces ureilyticus</name>
    <dbReference type="NCBI Taxonomy" id="1775131"/>
    <lineage>
        <taxon>Bacteria</taxon>
        <taxon>Bacillati</taxon>
        <taxon>Actinomycetota</taxon>
        <taxon>Actinomycetes</taxon>
        <taxon>Kitasatosporales</taxon>
        <taxon>Streptomycetaceae</taxon>
        <taxon>Streptomyces</taxon>
    </lineage>
</organism>
<proteinExistence type="predicted"/>
<keyword evidence="1" id="KW-0812">Transmembrane</keyword>
<evidence type="ECO:0000313" key="3">
    <source>
        <dbReference type="Proteomes" id="UP001518140"/>
    </source>
</evidence>
<comment type="caution">
    <text evidence="2">The sequence shown here is derived from an EMBL/GenBank/DDBJ whole genome shotgun (WGS) entry which is preliminary data.</text>
</comment>
<feature type="transmembrane region" description="Helical" evidence="1">
    <location>
        <begin position="12"/>
        <end position="31"/>
    </location>
</feature>